<evidence type="ECO:0000259" key="3">
    <source>
        <dbReference type="Pfam" id="PF13628"/>
    </source>
</evidence>
<feature type="signal peptide" evidence="2">
    <location>
        <begin position="1"/>
        <end position="20"/>
    </location>
</feature>
<dbReference type="Proteomes" id="UP000664698">
    <property type="component" value="Unassembled WGS sequence"/>
</dbReference>
<dbReference type="Pfam" id="PF13628">
    <property type="entry name" value="DUF4142"/>
    <property type="match status" value="1"/>
</dbReference>
<gene>
    <name evidence="4" type="ORF">J0A67_08455</name>
</gene>
<evidence type="ECO:0000256" key="2">
    <source>
        <dbReference type="SAM" id="SignalP"/>
    </source>
</evidence>
<comment type="caution">
    <text evidence="4">The sequence shown here is derived from an EMBL/GenBank/DDBJ whole genome shotgun (WGS) entry which is preliminary data.</text>
</comment>
<protein>
    <submittedName>
        <fullName evidence="4">DUF4142 domain-containing protein</fullName>
    </submittedName>
</protein>
<proteinExistence type="predicted"/>
<feature type="domain" description="DUF4142" evidence="3">
    <location>
        <begin position="48"/>
        <end position="182"/>
    </location>
</feature>
<dbReference type="PANTHER" id="PTHR38593:SF1">
    <property type="entry name" value="BLR2558 PROTEIN"/>
    <property type="match status" value="1"/>
</dbReference>
<dbReference type="InterPro" id="IPR025419">
    <property type="entry name" value="DUF4142"/>
</dbReference>
<evidence type="ECO:0000256" key="1">
    <source>
        <dbReference type="SAM" id="MobiDB-lite"/>
    </source>
</evidence>
<dbReference type="PROSITE" id="PS51257">
    <property type="entry name" value="PROKAR_LIPOPROTEIN"/>
    <property type="match status" value="1"/>
</dbReference>
<dbReference type="InterPro" id="IPR012347">
    <property type="entry name" value="Ferritin-like"/>
</dbReference>
<feature type="region of interest" description="Disordered" evidence="1">
    <location>
        <begin position="25"/>
        <end position="47"/>
    </location>
</feature>
<reference evidence="4 5" key="1">
    <citation type="submission" date="2021-03" db="EMBL/GenBank/DDBJ databases">
        <title>novel species isolated from a fishpond in China.</title>
        <authorList>
            <person name="Lu H."/>
            <person name="Cai Z."/>
        </authorList>
    </citation>
    <scope>NUCLEOTIDE SEQUENCE [LARGE SCALE GENOMIC DNA]</scope>
    <source>
        <strain evidence="4 5">JCM 31546</strain>
    </source>
</reference>
<dbReference type="EMBL" id="JAFKCW010000002">
    <property type="protein sequence ID" value="MBN7800888.1"/>
    <property type="molecule type" value="Genomic_DNA"/>
</dbReference>
<keyword evidence="2" id="KW-0732">Signal</keyword>
<feature type="chain" id="PRO_5046193571" evidence="2">
    <location>
        <begin position="21"/>
        <end position="193"/>
    </location>
</feature>
<dbReference type="Gene3D" id="1.20.1260.10">
    <property type="match status" value="1"/>
</dbReference>
<keyword evidence="5" id="KW-1185">Reference proteome</keyword>
<accession>A0ABS3BNZ9</accession>
<dbReference type="RefSeq" id="WP_206568874.1">
    <property type="nucleotide sequence ID" value="NZ_JAFKCW010000002.1"/>
</dbReference>
<sequence length="193" mass="21122">MKNLKISPFALLLLGMLALASCENKSTDSEEIAEEQNEEKFEDNKAEKDAEFAVAAADGGMLEVQLGKLAQSNGASDAVKMLGEMMANDHSKANDELKALASQKNISLPTGLSEDSQESYNDLAEKTGEEFDEAYTEFMVKDHEKDIDEFKKQAENGYDADLKSWAAGKVPTLEQHLARAKQAEAAVDSLKNR</sequence>
<name>A0ABS3BNZ9_9BACT</name>
<evidence type="ECO:0000313" key="4">
    <source>
        <dbReference type="EMBL" id="MBN7800888.1"/>
    </source>
</evidence>
<organism evidence="4 5">
    <name type="scientific">Algoriphagus aestuariicola</name>
    <dbReference type="NCBI Taxonomy" id="1852016"/>
    <lineage>
        <taxon>Bacteria</taxon>
        <taxon>Pseudomonadati</taxon>
        <taxon>Bacteroidota</taxon>
        <taxon>Cytophagia</taxon>
        <taxon>Cytophagales</taxon>
        <taxon>Cyclobacteriaceae</taxon>
        <taxon>Algoriphagus</taxon>
    </lineage>
</organism>
<evidence type="ECO:0000313" key="5">
    <source>
        <dbReference type="Proteomes" id="UP000664698"/>
    </source>
</evidence>
<dbReference type="PANTHER" id="PTHR38593">
    <property type="entry name" value="BLR2558 PROTEIN"/>
    <property type="match status" value="1"/>
</dbReference>
<feature type="compositionally biased region" description="Basic and acidic residues" evidence="1">
    <location>
        <begin position="38"/>
        <end position="47"/>
    </location>
</feature>